<dbReference type="KEGG" id="gai:IMCC3135_16245"/>
<organism evidence="1 2">
    <name type="scientific">Granulosicoccus antarcticus IMCC3135</name>
    <dbReference type="NCBI Taxonomy" id="1192854"/>
    <lineage>
        <taxon>Bacteria</taxon>
        <taxon>Pseudomonadati</taxon>
        <taxon>Pseudomonadota</taxon>
        <taxon>Gammaproteobacteria</taxon>
        <taxon>Chromatiales</taxon>
        <taxon>Granulosicoccaceae</taxon>
        <taxon>Granulosicoccus</taxon>
    </lineage>
</organism>
<dbReference type="Proteomes" id="UP000250079">
    <property type="component" value="Chromosome"/>
</dbReference>
<sequence>MKMARSAESQLYWIGLNREKYRMNSILKAGTSLIVFLSIGCAYADGAYSVDTSSEANTGSKVVFW</sequence>
<gene>
    <name evidence="1" type="ORF">IMCC3135_16245</name>
</gene>
<name>A0A2Z2NTF2_9GAMM</name>
<evidence type="ECO:0000313" key="1">
    <source>
        <dbReference type="EMBL" id="ASJ73331.1"/>
    </source>
</evidence>
<keyword evidence="2" id="KW-1185">Reference proteome</keyword>
<dbReference type="AlphaFoldDB" id="A0A2Z2NTF2"/>
<proteinExistence type="predicted"/>
<protein>
    <submittedName>
        <fullName evidence="1">Uncharacterized protein</fullName>
    </submittedName>
</protein>
<accession>A0A2Z2NTF2</accession>
<evidence type="ECO:0000313" key="2">
    <source>
        <dbReference type="Proteomes" id="UP000250079"/>
    </source>
</evidence>
<dbReference type="EMBL" id="CP018632">
    <property type="protein sequence ID" value="ASJ73331.1"/>
    <property type="molecule type" value="Genomic_DNA"/>
</dbReference>
<reference evidence="1 2" key="1">
    <citation type="submission" date="2016-12" db="EMBL/GenBank/DDBJ databases">
        <authorList>
            <person name="Song W.-J."/>
            <person name="Kurnit D.M."/>
        </authorList>
    </citation>
    <scope>NUCLEOTIDE SEQUENCE [LARGE SCALE GENOMIC DNA]</scope>
    <source>
        <strain evidence="1 2">IMCC3135</strain>
    </source>
</reference>